<keyword evidence="1" id="KW-1133">Transmembrane helix</keyword>
<keyword evidence="1" id="KW-0812">Transmembrane</keyword>
<protein>
    <submittedName>
        <fullName evidence="2">Uncharacterized protein</fullName>
    </submittedName>
</protein>
<accession>A0A2P2NIU3</accession>
<organism evidence="2">
    <name type="scientific">Rhizophora mucronata</name>
    <name type="common">Asiatic mangrove</name>
    <dbReference type="NCBI Taxonomy" id="61149"/>
    <lineage>
        <taxon>Eukaryota</taxon>
        <taxon>Viridiplantae</taxon>
        <taxon>Streptophyta</taxon>
        <taxon>Embryophyta</taxon>
        <taxon>Tracheophyta</taxon>
        <taxon>Spermatophyta</taxon>
        <taxon>Magnoliopsida</taxon>
        <taxon>eudicotyledons</taxon>
        <taxon>Gunneridae</taxon>
        <taxon>Pentapetalae</taxon>
        <taxon>rosids</taxon>
        <taxon>fabids</taxon>
        <taxon>Malpighiales</taxon>
        <taxon>Rhizophoraceae</taxon>
        <taxon>Rhizophora</taxon>
    </lineage>
</organism>
<evidence type="ECO:0000313" key="2">
    <source>
        <dbReference type="EMBL" id="MBX42385.1"/>
    </source>
</evidence>
<name>A0A2P2NIU3_RHIMU</name>
<evidence type="ECO:0000256" key="1">
    <source>
        <dbReference type="SAM" id="Phobius"/>
    </source>
</evidence>
<keyword evidence="1" id="KW-0472">Membrane</keyword>
<reference evidence="2" key="1">
    <citation type="submission" date="2018-02" db="EMBL/GenBank/DDBJ databases">
        <title>Rhizophora mucronata_Transcriptome.</title>
        <authorList>
            <person name="Meera S.P."/>
            <person name="Sreeshan A."/>
            <person name="Augustine A."/>
        </authorList>
    </citation>
    <scope>NUCLEOTIDE SEQUENCE</scope>
    <source>
        <tissue evidence="2">Leaf</tissue>
    </source>
</reference>
<dbReference type="EMBL" id="GGEC01061901">
    <property type="protein sequence ID" value="MBX42385.1"/>
    <property type="molecule type" value="Transcribed_RNA"/>
</dbReference>
<sequence>MLFPTGFHLSPSHFSYLFFLSAFLHLEIIATFCLVANCCLIGIKK</sequence>
<feature type="transmembrane region" description="Helical" evidence="1">
    <location>
        <begin position="16"/>
        <end position="43"/>
    </location>
</feature>
<dbReference type="AlphaFoldDB" id="A0A2P2NIU3"/>
<proteinExistence type="predicted"/>